<keyword evidence="9" id="KW-0418">Kinase</keyword>
<keyword evidence="6" id="KW-0808">Transferase</keyword>
<comment type="similarity">
    <text evidence="2">Belongs to the protein kinase superfamily. CMGC Ser/Thr protein kinase family. CDC2/CDKX subfamily.</text>
</comment>
<keyword evidence="8" id="KW-0498">Mitosis</keyword>
<keyword evidence="5" id="KW-0132">Cell division</keyword>
<comment type="catalytic activity">
    <reaction evidence="13">
        <text>L-threonyl-[protein] + ATP = O-phospho-L-threonyl-[protein] + ADP + H(+)</text>
        <dbReference type="Rhea" id="RHEA:46608"/>
        <dbReference type="Rhea" id="RHEA-COMP:11060"/>
        <dbReference type="Rhea" id="RHEA-COMP:11605"/>
        <dbReference type="ChEBI" id="CHEBI:15378"/>
        <dbReference type="ChEBI" id="CHEBI:30013"/>
        <dbReference type="ChEBI" id="CHEBI:30616"/>
        <dbReference type="ChEBI" id="CHEBI:61977"/>
        <dbReference type="ChEBI" id="CHEBI:456216"/>
        <dbReference type="EC" id="2.7.11.22"/>
    </reaction>
</comment>
<evidence type="ECO:0000256" key="10">
    <source>
        <dbReference type="ARBA" id="ARBA00022840"/>
    </source>
</evidence>
<dbReference type="Gene3D" id="1.10.510.10">
    <property type="entry name" value="Transferase(Phosphotransferase) domain 1"/>
    <property type="match status" value="1"/>
</dbReference>
<sequence length="361" mass="42389">MIKIYIFFKVNYLSNKNKTVTMDAYDKLEKIGEGTYGVVYKCMERSSKEIVAVKKIRMEMEDEGIPATAIREISILKELNHPNIVNLREILMDDSRLYLVFEFVPMDLKKFIDSRPKKHLDENITKSFTYQLLVAIYYCHVRRILHRDLKPQNILVDIKNNILKVADFGLGRTFGLPIRVYTHEVVTLWYRAPEVLLNTQRYGCPIDMWSVACIFAEMAGGKPLFQGDSEIDQLFHIFRHCEERTHIENPERSFIQNFRVRAKTLIPKFIFLNIELILTTPNENTWPGVSELKDYKPSFPTWSENILKKSVKNINNMGLDLLQKMLIYDPSKRINARDALQHHYFKDLNKNTIPAHPEIKF</sequence>
<dbReference type="InterPro" id="IPR000719">
    <property type="entry name" value="Prot_kinase_dom"/>
</dbReference>
<evidence type="ECO:0000256" key="4">
    <source>
        <dbReference type="ARBA" id="ARBA00022553"/>
    </source>
</evidence>
<reference evidence="19 20" key="1">
    <citation type="submission" date="2019-08" db="EMBL/GenBank/DDBJ databases">
        <title>The genome of the soybean aphid Biotype 1, its phylome, world population structure and adaptation to the North American continent.</title>
        <authorList>
            <person name="Giordano R."/>
            <person name="Donthu R.K."/>
            <person name="Hernandez A.G."/>
            <person name="Wright C.L."/>
            <person name="Zimin A.V."/>
        </authorList>
    </citation>
    <scope>NUCLEOTIDE SEQUENCE [LARGE SCALE GENOMIC DNA]</scope>
    <source>
        <tissue evidence="19">Whole aphids</tissue>
    </source>
</reference>
<protein>
    <recommendedName>
        <fullName evidence="18">Protein kinase domain-containing protein</fullName>
    </recommendedName>
</protein>
<evidence type="ECO:0000313" key="19">
    <source>
        <dbReference type="EMBL" id="KAE9535709.1"/>
    </source>
</evidence>
<gene>
    <name evidence="19" type="ORF">AGLY_007610</name>
</gene>
<dbReference type="GO" id="GO:0008353">
    <property type="term" value="F:RNA polymerase II CTD heptapeptide repeat kinase activity"/>
    <property type="evidence" value="ECO:0007669"/>
    <property type="project" value="UniProtKB-EC"/>
</dbReference>
<dbReference type="FunFam" id="3.30.200.20:FF:000375">
    <property type="entry name" value="Cell division related protein kinase 2"/>
    <property type="match status" value="1"/>
</dbReference>
<dbReference type="EMBL" id="VYZN01000025">
    <property type="protein sequence ID" value="KAE9535709.1"/>
    <property type="molecule type" value="Genomic_DNA"/>
</dbReference>
<evidence type="ECO:0000256" key="11">
    <source>
        <dbReference type="ARBA" id="ARBA00023242"/>
    </source>
</evidence>
<comment type="subcellular location">
    <subcellularLocation>
        <location evidence="1">Nucleus</location>
    </subcellularLocation>
</comment>
<keyword evidence="3 17" id="KW-0723">Serine/threonine-protein kinase</keyword>
<evidence type="ECO:0000256" key="14">
    <source>
        <dbReference type="ARBA" id="ARBA00048367"/>
    </source>
</evidence>
<keyword evidence="12" id="KW-0131">Cell cycle</keyword>
<evidence type="ECO:0000256" key="16">
    <source>
        <dbReference type="PROSITE-ProRule" id="PRU10141"/>
    </source>
</evidence>
<dbReference type="GO" id="GO:0051301">
    <property type="term" value="P:cell division"/>
    <property type="evidence" value="ECO:0007669"/>
    <property type="project" value="UniProtKB-KW"/>
</dbReference>
<keyword evidence="10 16" id="KW-0067">ATP-binding</keyword>
<evidence type="ECO:0000256" key="5">
    <source>
        <dbReference type="ARBA" id="ARBA00022618"/>
    </source>
</evidence>
<dbReference type="PROSITE" id="PS00108">
    <property type="entry name" value="PROTEIN_KINASE_ST"/>
    <property type="match status" value="1"/>
</dbReference>
<dbReference type="SMART" id="SM00220">
    <property type="entry name" value="S_TKc"/>
    <property type="match status" value="1"/>
</dbReference>
<dbReference type="Proteomes" id="UP000475862">
    <property type="component" value="Unassembled WGS sequence"/>
</dbReference>
<evidence type="ECO:0000256" key="9">
    <source>
        <dbReference type="ARBA" id="ARBA00022777"/>
    </source>
</evidence>
<evidence type="ECO:0000256" key="12">
    <source>
        <dbReference type="ARBA" id="ARBA00023306"/>
    </source>
</evidence>
<dbReference type="PANTHER" id="PTHR24056">
    <property type="entry name" value="CELL DIVISION PROTEIN KINASE"/>
    <property type="match status" value="1"/>
</dbReference>
<dbReference type="AlphaFoldDB" id="A0A6G0TMK1"/>
<dbReference type="GO" id="GO:0005634">
    <property type="term" value="C:nucleus"/>
    <property type="evidence" value="ECO:0007669"/>
    <property type="project" value="UniProtKB-SubCell"/>
</dbReference>
<dbReference type="InterPro" id="IPR011009">
    <property type="entry name" value="Kinase-like_dom_sf"/>
</dbReference>
<dbReference type="PROSITE" id="PS50011">
    <property type="entry name" value="PROTEIN_KINASE_DOM"/>
    <property type="match status" value="1"/>
</dbReference>
<evidence type="ECO:0000256" key="6">
    <source>
        <dbReference type="ARBA" id="ARBA00022679"/>
    </source>
</evidence>
<evidence type="ECO:0000313" key="20">
    <source>
        <dbReference type="Proteomes" id="UP000475862"/>
    </source>
</evidence>
<evidence type="ECO:0000256" key="13">
    <source>
        <dbReference type="ARBA" id="ARBA00047811"/>
    </source>
</evidence>
<evidence type="ECO:0000256" key="8">
    <source>
        <dbReference type="ARBA" id="ARBA00022776"/>
    </source>
</evidence>
<evidence type="ECO:0000256" key="3">
    <source>
        <dbReference type="ARBA" id="ARBA00022527"/>
    </source>
</evidence>
<feature type="binding site" evidence="16">
    <location>
        <position position="55"/>
    </location>
    <ligand>
        <name>ATP</name>
        <dbReference type="ChEBI" id="CHEBI:30616"/>
    </ligand>
</feature>
<keyword evidence="7 16" id="KW-0547">Nucleotide-binding</keyword>
<dbReference type="GO" id="GO:0004693">
    <property type="term" value="F:cyclin-dependent protein serine/threonine kinase activity"/>
    <property type="evidence" value="ECO:0007669"/>
    <property type="project" value="UniProtKB-EC"/>
</dbReference>
<dbReference type="GO" id="GO:0007095">
    <property type="term" value="P:mitotic G2 DNA damage checkpoint signaling"/>
    <property type="evidence" value="ECO:0007669"/>
    <property type="project" value="TreeGrafter"/>
</dbReference>
<name>A0A6G0TMK1_APHGL</name>
<feature type="domain" description="Protein kinase" evidence="18">
    <location>
        <begin position="25"/>
        <end position="345"/>
    </location>
</feature>
<dbReference type="PROSITE" id="PS00107">
    <property type="entry name" value="PROTEIN_KINASE_ATP"/>
    <property type="match status" value="1"/>
</dbReference>
<dbReference type="OrthoDB" id="1732493at2759"/>
<evidence type="ECO:0000256" key="1">
    <source>
        <dbReference type="ARBA" id="ARBA00004123"/>
    </source>
</evidence>
<dbReference type="Pfam" id="PF00069">
    <property type="entry name" value="Pkinase"/>
    <property type="match status" value="1"/>
</dbReference>
<dbReference type="InterPro" id="IPR017441">
    <property type="entry name" value="Protein_kinase_ATP_BS"/>
</dbReference>
<comment type="catalytic activity">
    <reaction evidence="15">
        <text>[DNA-directed RNA polymerase] + ATP = phospho-[DNA-directed RNA polymerase] + ADP + H(+)</text>
        <dbReference type="Rhea" id="RHEA:10216"/>
        <dbReference type="Rhea" id="RHEA-COMP:11321"/>
        <dbReference type="Rhea" id="RHEA-COMP:11322"/>
        <dbReference type="ChEBI" id="CHEBI:15378"/>
        <dbReference type="ChEBI" id="CHEBI:30616"/>
        <dbReference type="ChEBI" id="CHEBI:43176"/>
        <dbReference type="ChEBI" id="CHEBI:68546"/>
        <dbReference type="ChEBI" id="CHEBI:456216"/>
        <dbReference type="EC" id="2.7.11.23"/>
    </reaction>
</comment>
<dbReference type="InterPro" id="IPR008271">
    <property type="entry name" value="Ser/Thr_kinase_AS"/>
</dbReference>
<dbReference type="SUPFAM" id="SSF56112">
    <property type="entry name" value="Protein kinase-like (PK-like)"/>
    <property type="match status" value="1"/>
</dbReference>
<comment type="caution">
    <text evidence="19">The sequence shown here is derived from an EMBL/GenBank/DDBJ whole genome shotgun (WGS) entry which is preliminary data.</text>
</comment>
<evidence type="ECO:0000256" key="7">
    <source>
        <dbReference type="ARBA" id="ARBA00022741"/>
    </source>
</evidence>
<evidence type="ECO:0000256" key="17">
    <source>
        <dbReference type="RuleBase" id="RU000304"/>
    </source>
</evidence>
<dbReference type="GO" id="GO:0000086">
    <property type="term" value="P:G2/M transition of mitotic cell cycle"/>
    <property type="evidence" value="ECO:0007669"/>
    <property type="project" value="TreeGrafter"/>
</dbReference>
<keyword evidence="20" id="KW-1185">Reference proteome</keyword>
<accession>A0A6G0TMK1</accession>
<comment type="catalytic activity">
    <reaction evidence="14">
        <text>L-seryl-[protein] + ATP = O-phospho-L-seryl-[protein] + ADP + H(+)</text>
        <dbReference type="Rhea" id="RHEA:17989"/>
        <dbReference type="Rhea" id="RHEA-COMP:9863"/>
        <dbReference type="Rhea" id="RHEA-COMP:11604"/>
        <dbReference type="ChEBI" id="CHEBI:15378"/>
        <dbReference type="ChEBI" id="CHEBI:29999"/>
        <dbReference type="ChEBI" id="CHEBI:30616"/>
        <dbReference type="ChEBI" id="CHEBI:83421"/>
        <dbReference type="ChEBI" id="CHEBI:456216"/>
        <dbReference type="EC" id="2.7.11.22"/>
    </reaction>
</comment>
<evidence type="ECO:0000256" key="15">
    <source>
        <dbReference type="ARBA" id="ARBA00049280"/>
    </source>
</evidence>
<dbReference type="InterPro" id="IPR050108">
    <property type="entry name" value="CDK"/>
</dbReference>
<dbReference type="PANTHER" id="PTHR24056:SF334">
    <property type="entry name" value="CYCLIN-DEPENDENT KINASE 1"/>
    <property type="match status" value="1"/>
</dbReference>
<dbReference type="Gene3D" id="3.30.200.20">
    <property type="entry name" value="Phosphorylase Kinase, domain 1"/>
    <property type="match status" value="1"/>
</dbReference>
<evidence type="ECO:0000259" key="18">
    <source>
        <dbReference type="PROSITE" id="PS50011"/>
    </source>
</evidence>
<dbReference type="FunFam" id="1.10.510.10:FF:000611">
    <property type="entry name" value="CMGC family protein kinase"/>
    <property type="match status" value="1"/>
</dbReference>
<keyword evidence="11" id="KW-0539">Nucleus</keyword>
<proteinExistence type="inferred from homology"/>
<keyword evidence="4" id="KW-0597">Phosphoprotein</keyword>
<evidence type="ECO:0000256" key="2">
    <source>
        <dbReference type="ARBA" id="ARBA00006485"/>
    </source>
</evidence>
<dbReference type="GO" id="GO:0005524">
    <property type="term" value="F:ATP binding"/>
    <property type="evidence" value="ECO:0007669"/>
    <property type="project" value="UniProtKB-UniRule"/>
</dbReference>
<organism evidence="19 20">
    <name type="scientific">Aphis glycines</name>
    <name type="common">Soybean aphid</name>
    <dbReference type="NCBI Taxonomy" id="307491"/>
    <lineage>
        <taxon>Eukaryota</taxon>
        <taxon>Metazoa</taxon>
        <taxon>Ecdysozoa</taxon>
        <taxon>Arthropoda</taxon>
        <taxon>Hexapoda</taxon>
        <taxon>Insecta</taxon>
        <taxon>Pterygota</taxon>
        <taxon>Neoptera</taxon>
        <taxon>Paraneoptera</taxon>
        <taxon>Hemiptera</taxon>
        <taxon>Sternorrhyncha</taxon>
        <taxon>Aphidomorpha</taxon>
        <taxon>Aphidoidea</taxon>
        <taxon>Aphididae</taxon>
        <taxon>Aphidini</taxon>
        <taxon>Aphis</taxon>
        <taxon>Aphis</taxon>
    </lineage>
</organism>